<evidence type="ECO:0000256" key="6">
    <source>
        <dbReference type="ARBA" id="ARBA00023136"/>
    </source>
</evidence>
<dbReference type="SUPFAM" id="SSF53850">
    <property type="entry name" value="Periplasmic binding protein-like II"/>
    <property type="match status" value="1"/>
</dbReference>
<gene>
    <name evidence="12" type="ORF">PoB_004927100</name>
</gene>
<feature type="domain" description="Ionotropic glutamate receptor L-glutamate and glycine-binding" evidence="11">
    <location>
        <begin position="265"/>
        <end position="354"/>
    </location>
</feature>
<dbReference type="Proteomes" id="UP000735302">
    <property type="component" value="Unassembled WGS sequence"/>
</dbReference>
<organism evidence="12 13">
    <name type="scientific">Plakobranchus ocellatus</name>
    <dbReference type="NCBI Taxonomy" id="259542"/>
    <lineage>
        <taxon>Eukaryota</taxon>
        <taxon>Metazoa</taxon>
        <taxon>Spiralia</taxon>
        <taxon>Lophotrochozoa</taxon>
        <taxon>Mollusca</taxon>
        <taxon>Gastropoda</taxon>
        <taxon>Heterobranchia</taxon>
        <taxon>Euthyneura</taxon>
        <taxon>Panpulmonata</taxon>
        <taxon>Sacoglossa</taxon>
        <taxon>Placobranchoidea</taxon>
        <taxon>Plakobranchidae</taxon>
        <taxon>Plakobranchus</taxon>
    </lineage>
</organism>
<evidence type="ECO:0000256" key="10">
    <source>
        <dbReference type="ARBA" id="ARBA00023303"/>
    </source>
</evidence>
<keyword evidence="10" id="KW-0407">Ion channel</keyword>
<evidence type="ECO:0000256" key="7">
    <source>
        <dbReference type="ARBA" id="ARBA00023170"/>
    </source>
</evidence>
<sequence length="451" mass="51394">MWTRLFLEVQEVIDYMYDSHKPNQSSIPVKSETLLLLYTAEISKVVDRIEKSREFPNRTSKTIAFEIDIPCARQKVLEVLLTFVKVETEINGVIVASSNADCVASVFDTVTTESMIKWRRFLHITEWIALLVDPPYFNADFTPFQQISLPDFVTPLFIRGRSRFLELNVAQKSRTKQMGSGPQLRLNLTLTPTKNSLFHDSGQSPFPNQTLQSTLNHSILSDHNIRKNAASFLSTQKSVMAGMIIPVVLLVSTTARNAFPVTEGGETAWTGFSVEILNLLSKALGFTSLPFAVTDGGFYGMYEADGDALGLVGYLTRREAGLTTTPMFLSERRRQDIDFLYPYIRETQTYVMFKPRSGIPRGKEGSDEEMRLTDNGCRRRLQNCKPEEGEGTEMYIVRIKTYQNQWIELSQTKKTFEDMRALFDREQFMDARPVDLAVYITEKVLRDLQSV</sequence>
<evidence type="ECO:0000256" key="2">
    <source>
        <dbReference type="ARBA" id="ARBA00022448"/>
    </source>
</evidence>
<keyword evidence="8" id="KW-0325">Glycoprotein</keyword>
<evidence type="ECO:0000313" key="13">
    <source>
        <dbReference type="Proteomes" id="UP000735302"/>
    </source>
</evidence>
<keyword evidence="2" id="KW-0813">Transport</keyword>
<dbReference type="InterPro" id="IPR019594">
    <property type="entry name" value="Glu/Gly-bd"/>
</dbReference>
<dbReference type="GO" id="GO:0015276">
    <property type="term" value="F:ligand-gated monoatomic ion channel activity"/>
    <property type="evidence" value="ECO:0007669"/>
    <property type="project" value="InterPro"/>
</dbReference>
<keyword evidence="6" id="KW-0472">Membrane</keyword>
<dbReference type="AlphaFoldDB" id="A0AAV4BHE6"/>
<keyword evidence="4" id="KW-1133">Transmembrane helix</keyword>
<evidence type="ECO:0000259" key="11">
    <source>
        <dbReference type="Pfam" id="PF10613"/>
    </source>
</evidence>
<name>A0AAV4BHE6_9GAST</name>
<evidence type="ECO:0000256" key="1">
    <source>
        <dbReference type="ARBA" id="ARBA00004141"/>
    </source>
</evidence>
<evidence type="ECO:0000256" key="5">
    <source>
        <dbReference type="ARBA" id="ARBA00023065"/>
    </source>
</evidence>
<evidence type="ECO:0000256" key="9">
    <source>
        <dbReference type="ARBA" id="ARBA00023286"/>
    </source>
</evidence>
<keyword evidence="7 12" id="KW-0675">Receptor</keyword>
<proteinExistence type="predicted"/>
<dbReference type="InterPro" id="IPR038269">
    <property type="entry name" value="SCAN_sf"/>
</dbReference>
<dbReference type="Gene3D" id="3.40.190.10">
    <property type="entry name" value="Periplasmic binding protein-like II"/>
    <property type="match status" value="1"/>
</dbReference>
<keyword evidence="9" id="KW-1071">Ligand-gated ion channel</keyword>
<evidence type="ECO:0000256" key="3">
    <source>
        <dbReference type="ARBA" id="ARBA00022692"/>
    </source>
</evidence>
<keyword evidence="13" id="KW-1185">Reference proteome</keyword>
<dbReference type="Gene3D" id="1.10.4020.10">
    <property type="entry name" value="DNA breaking-rejoining enzymes"/>
    <property type="match status" value="1"/>
</dbReference>
<keyword evidence="5" id="KW-0406">Ion transport</keyword>
<dbReference type="EMBL" id="BLXT01005456">
    <property type="protein sequence ID" value="GFO22766.1"/>
    <property type="molecule type" value="Genomic_DNA"/>
</dbReference>
<reference evidence="12 13" key="1">
    <citation type="journal article" date="2021" name="Elife">
        <title>Chloroplast acquisition without the gene transfer in kleptoplastic sea slugs, Plakobranchus ocellatus.</title>
        <authorList>
            <person name="Maeda T."/>
            <person name="Takahashi S."/>
            <person name="Yoshida T."/>
            <person name="Shimamura S."/>
            <person name="Takaki Y."/>
            <person name="Nagai Y."/>
            <person name="Toyoda A."/>
            <person name="Suzuki Y."/>
            <person name="Arimoto A."/>
            <person name="Ishii H."/>
            <person name="Satoh N."/>
            <person name="Nishiyama T."/>
            <person name="Hasebe M."/>
            <person name="Maruyama T."/>
            <person name="Minagawa J."/>
            <person name="Obokata J."/>
            <person name="Shigenobu S."/>
        </authorList>
    </citation>
    <scope>NUCLEOTIDE SEQUENCE [LARGE SCALE GENOMIC DNA]</scope>
</reference>
<comment type="caution">
    <text evidence="12">The sequence shown here is derived from an EMBL/GenBank/DDBJ whole genome shotgun (WGS) entry which is preliminary data.</text>
</comment>
<dbReference type="Pfam" id="PF10613">
    <property type="entry name" value="Lig_chan-Glu_bd"/>
    <property type="match status" value="1"/>
</dbReference>
<keyword evidence="3" id="KW-0812">Transmembrane</keyword>
<evidence type="ECO:0000313" key="12">
    <source>
        <dbReference type="EMBL" id="GFO22766.1"/>
    </source>
</evidence>
<evidence type="ECO:0000256" key="4">
    <source>
        <dbReference type="ARBA" id="ARBA00022989"/>
    </source>
</evidence>
<protein>
    <submittedName>
        <fullName evidence="12">Glutamate receptor ionotropic, kainate 4</fullName>
    </submittedName>
</protein>
<evidence type="ECO:0000256" key="8">
    <source>
        <dbReference type="ARBA" id="ARBA00023180"/>
    </source>
</evidence>
<comment type="subcellular location">
    <subcellularLocation>
        <location evidence="1">Membrane</location>
        <topology evidence="1">Multi-pass membrane protein</topology>
    </subcellularLocation>
</comment>
<dbReference type="GO" id="GO:0016020">
    <property type="term" value="C:membrane"/>
    <property type="evidence" value="ECO:0007669"/>
    <property type="project" value="UniProtKB-SubCell"/>
</dbReference>
<accession>A0AAV4BHE6</accession>